<dbReference type="GO" id="GO:0052689">
    <property type="term" value="F:carboxylic ester hydrolase activity"/>
    <property type="evidence" value="ECO:0007669"/>
    <property type="project" value="UniProtKB-KW"/>
</dbReference>
<keyword evidence="10" id="KW-1185">Reference proteome</keyword>
<proteinExistence type="inferred from homology"/>
<evidence type="ECO:0000256" key="1">
    <source>
        <dbReference type="ARBA" id="ARBA00006249"/>
    </source>
</evidence>
<keyword evidence="5" id="KW-0378">Hydrolase</keyword>
<evidence type="ECO:0000256" key="6">
    <source>
        <dbReference type="ARBA" id="ARBA00022837"/>
    </source>
</evidence>
<dbReference type="EMBL" id="FOGU01000003">
    <property type="protein sequence ID" value="SER81006.1"/>
    <property type="molecule type" value="Genomic_DNA"/>
</dbReference>
<evidence type="ECO:0000256" key="4">
    <source>
        <dbReference type="ARBA" id="ARBA00022729"/>
    </source>
</evidence>
<feature type="chain" id="PRO_5011634756" evidence="8">
    <location>
        <begin position="23"/>
        <end position="503"/>
    </location>
</feature>
<gene>
    <name evidence="9" type="ORF">SAMN04490244_10365</name>
</gene>
<organism evidence="9 10">
    <name type="scientific">Tranquillimonas rosea</name>
    <dbReference type="NCBI Taxonomy" id="641238"/>
    <lineage>
        <taxon>Bacteria</taxon>
        <taxon>Pseudomonadati</taxon>
        <taxon>Pseudomonadota</taxon>
        <taxon>Alphaproteobacteria</taxon>
        <taxon>Rhodobacterales</taxon>
        <taxon>Roseobacteraceae</taxon>
        <taxon>Tranquillimonas</taxon>
    </lineage>
</organism>
<dbReference type="Pfam" id="PF07519">
    <property type="entry name" value="Tannase"/>
    <property type="match status" value="1"/>
</dbReference>
<sequence length="503" mass="54348">MTTRWHGTIAALALAAPGAAFAKDDPADGDCAALAAMDLEATNMLSAQEVTPEGDLPAFCQVRGYVRPAINFEVRLPLDEWNGKFYMAGCGGFCGTLASDSEDTFNAINHALRRGYAAATMDGGHWGNSSADGRWAKANPVAEVDWAHRAVEETTRVGKAVTERFYAGPPEYSYFQGCSTGGRQANMAALRTPEAFDGIISGAPALDYPGLVGTAFSWIVQANTDADGQQILQPEDVATVQDAVYDACDGDDGVEDGLISDPQSCDFDPASLSDTLSDEKITVLQKWYRPAESGDETLYPAAVPEGSEPFWQLWLTGLEGGGGKIVPAFNRDFLRYMAFPDDPASDFDGTDFDFSADPQRMQPQAELYNSDDPDITPFYDAGGKLLMYHGWADAIVFPGKTIDYWDRMTQASGSESGRLFMIPGMDHCGIQGSGPGIGQTGFDPLGAMERWVEDGDAPERLMTEKTTEGESQWQRPVCAYPARPVFDGEGDWREAGGWSCETD</sequence>
<dbReference type="InterPro" id="IPR029058">
    <property type="entry name" value="AB_hydrolase_fold"/>
</dbReference>
<dbReference type="Gene3D" id="3.40.50.1820">
    <property type="entry name" value="alpha/beta hydrolase"/>
    <property type="match status" value="1"/>
</dbReference>
<protein>
    <submittedName>
        <fullName evidence="9">Feruloyl esterase</fullName>
    </submittedName>
</protein>
<name>A0A1H9S7J3_9RHOB</name>
<dbReference type="STRING" id="641238.SAMN04490244_10365"/>
<evidence type="ECO:0000256" key="2">
    <source>
        <dbReference type="ARBA" id="ARBA00022487"/>
    </source>
</evidence>
<reference evidence="9 10" key="1">
    <citation type="submission" date="2016-10" db="EMBL/GenBank/DDBJ databases">
        <authorList>
            <person name="de Groot N.N."/>
        </authorList>
    </citation>
    <scope>NUCLEOTIDE SEQUENCE [LARGE SCALE GENOMIC DNA]</scope>
    <source>
        <strain evidence="9 10">DSM 23042</strain>
    </source>
</reference>
<feature type="signal peptide" evidence="8">
    <location>
        <begin position="1"/>
        <end position="22"/>
    </location>
</feature>
<dbReference type="RefSeq" id="WP_235859791.1">
    <property type="nucleotide sequence ID" value="NZ_FOGU01000003.1"/>
</dbReference>
<evidence type="ECO:0000256" key="5">
    <source>
        <dbReference type="ARBA" id="ARBA00022801"/>
    </source>
</evidence>
<dbReference type="PANTHER" id="PTHR33938:SF15">
    <property type="entry name" value="FERULOYL ESTERASE B-RELATED"/>
    <property type="match status" value="1"/>
</dbReference>
<dbReference type="SUPFAM" id="SSF53474">
    <property type="entry name" value="alpha/beta-Hydrolases"/>
    <property type="match status" value="1"/>
</dbReference>
<keyword evidence="4 8" id="KW-0732">Signal</keyword>
<evidence type="ECO:0000313" key="9">
    <source>
        <dbReference type="EMBL" id="SER81006.1"/>
    </source>
</evidence>
<evidence type="ECO:0000313" key="10">
    <source>
        <dbReference type="Proteomes" id="UP000198885"/>
    </source>
</evidence>
<comment type="similarity">
    <text evidence="1">Belongs to the tannase family.</text>
</comment>
<keyword evidence="3" id="KW-0479">Metal-binding</keyword>
<evidence type="ECO:0000256" key="7">
    <source>
        <dbReference type="ARBA" id="ARBA00023157"/>
    </source>
</evidence>
<dbReference type="AlphaFoldDB" id="A0A1H9S7J3"/>
<keyword evidence="2" id="KW-0719">Serine esterase</keyword>
<evidence type="ECO:0000256" key="3">
    <source>
        <dbReference type="ARBA" id="ARBA00022723"/>
    </source>
</evidence>
<keyword evidence="6" id="KW-0106">Calcium</keyword>
<evidence type="ECO:0000256" key="8">
    <source>
        <dbReference type="SAM" id="SignalP"/>
    </source>
</evidence>
<dbReference type="Proteomes" id="UP000198885">
    <property type="component" value="Unassembled WGS sequence"/>
</dbReference>
<dbReference type="PANTHER" id="PTHR33938">
    <property type="entry name" value="FERULOYL ESTERASE B-RELATED"/>
    <property type="match status" value="1"/>
</dbReference>
<accession>A0A1H9S7J3</accession>
<dbReference type="InterPro" id="IPR011118">
    <property type="entry name" value="Tannase/feruloyl_esterase"/>
</dbReference>
<dbReference type="GO" id="GO:0046872">
    <property type="term" value="F:metal ion binding"/>
    <property type="evidence" value="ECO:0007669"/>
    <property type="project" value="UniProtKB-KW"/>
</dbReference>
<keyword evidence="7" id="KW-1015">Disulfide bond</keyword>